<dbReference type="OrthoDB" id="2970945at2"/>
<reference evidence="1 2" key="1">
    <citation type="submission" date="2016-10" db="EMBL/GenBank/DDBJ databases">
        <authorList>
            <person name="de Groot N.N."/>
        </authorList>
    </citation>
    <scope>NUCLEOTIDE SEQUENCE [LARGE SCALE GENOMIC DNA]</scope>
    <source>
        <strain evidence="1 2">CGMCC 1.3702</strain>
    </source>
</reference>
<proteinExistence type="predicted"/>
<sequence length="77" mass="9155">MRHLMKDLFQKWEIVHSTQDISDYYKAKARLSDNNIVFKISTMTSNTEKNRKNGSITTYHIKVKEEDVRRSNDAIHQ</sequence>
<dbReference type="AlphaFoldDB" id="A0A1I0X8E9"/>
<evidence type="ECO:0000313" key="1">
    <source>
        <dbReference type="EMBL" id="SFA96273.1"/>
    </source>
</evidence>
<organism evidence="1 2">
    <name type="scientific">Lentibacillus halodurans</name>
    <dbReference type="NCBI Taxonomy" id="237679"/>
    <lineage>
        <taxon>Bacteria</taxon>
        <taxon>Bacillati</taxon>
        <taxon>Bacillota</taxon>
        <taxon>Bacilli</taxon>
        <taxon>Bacillales</taxon>
        <taxon>Bacillaceae</taxon>
        <taxon>Lentibacillus</taxon>
    </lineage>
</organism>
<name>A0A1I0X8E9_9BACI</name>
<gene>
    <name evidence="1" type="ORF">SAMN04488072_104180</name>
</gene>
<dbReference type="Proteomes" id="UP000198642">
    <property type="component" value="Unassembled WGS sequence"/>
</dbReference>
<protein>
    <submittedName>
        <fullName evidence="1">Uncharacterized protein</fullName>
    </submittedName>
</protein>
<dbReference type="RefSeq" id="WP_139223979.1">
    <property type="nucleotide sequence ID" value="NZ_FOJW01000004.1"/>
</dbReference>
<keyword evidence="2" id="KW-1185">Reference proteome</keyword>
<dbReference type="EMBL" id="FOJW01000004">
    <property type="protein sequence ID" value="SFA96273.1"/>
    <property type="molecule type" value="Genomic_DNA"/>
</dbReference>
<accession>A0A1I0X8E9</accession>
<evidence type="ECO:0000313" key="2">
    <source>
        <dbReference type="Proteomes" id="UP000198642"/>
    </source>
</evidence>